<dbReference type="RefSeq" id="WP_175490328.1">
    <property type="nucleotide sequence ID" value="NZ_FNJU01000008.1"/>
</dbReference>
<accession>A0A1H0VYX6</accession>
<evidence type="ECO:0000313" key="3">
    <source>
        <dbReference type="Proteomes" id="UP000199159"/>
    </source>
</evidence>
<feature type="compositionally biased region" description="Basic and acidic residues" evidence="1">
    <location>
        <begin position="20"/>
        <end position="35"/>
    </location>
</feature>
<gene>
    <name evidence="2" type="ORF">SAMN05216565_10888</name>
</gene>
<dbReference type="Proteomes" id="UP000199159">
    <property type="component" value="Unassembled WGS sequence"/>
</dbReference>
<feature type="region of interest" description="Disordered" evidence="1">
    <location>
        <begin position="1"/>
        <end position="35"/>
    </location>
</feature>
<evidence type="ECO:0000256" key="1">
    <source>
        <dbReference type="SAM" id="MobiDB-lite"/>
    </source>
</evidence>
<evidence type="ECO:0000313" key="2">
    <source>
        <dbReference type="EMBL" id="SDP83551.1"/>
    </source>
</evidence>
<dbReference type="EMBL" id="FNJU01000008">
    <property type="protein sequence ID" value="SDP83551.1"/>
    <property type="molecule type" value="Genomic_DNA"/>
</dbReference>
<sequence>MGRGKSFDHKKKDHPGKFPKSSEMKEPKNVEHEEEFLVTKEAFKNRIEE</sequence>
<protein>
    <submittedName>
        <fullName evidence="2">Uncharacterized protein</fullName>
    </submittedName>
</protein>
<name>A0A1H0VYX6_9BACI</name>
<organism evidence="2 3">
    <name type="scientific">Litchfieldia salsa</name>
    <dbReference type="NCBI Taxonomy" id="930152"/>
    <lineage>
        <taxon>Bacteria</taxon>
        <taxon>Bacillati</taxon>
        <taxon>Bacillota</taxon>
        <taxon>Bacilli</taxon>
        <taxon>Bacillales</taxon>
        <taxon>Bacillaceae</taxon>
        <taxon>Litchfieldia</taxon>
    </lineage>
</organism>
<keyword evidence="3" id="KW-1185">Reference proteome</keyword>
<reference evidence="3" key="1">
    <citation type="submission" date="2016-10" db="EMBL/GenBank/DDBJ databases">
        <authorList>
            <person name="Varghese N."/>
            <person name="Submissions S."/>
        </authorList>
    </citation>
    <scope>NUCLEOTIDE SEQUENCE [LARGE SCALE GENOMIC DNA]</scope>
    <source>
        <strain evidence="3">IBRC-M10078</strain>
    </source>
</reference>
<dbReference type="STRING" id="930152.SAMN05216565_10888"/>
<dbReference type="AlphaFoldDB" id="A0A1H0VYX6"/>
<proteinExistence type="predicted"/>